<evidence type="ECO:0000313" key="1">
    <source>
        <dbReference type="EMBL" id="RSH79827.1"/>
    </source>
</evidence>
<proteinExistence type="predicted"/>
<evidence type="ECO:0000313" key="2">
    <source>
        <dbReference type="Proteomes" id="UP000279236"/>
    </source>
</evidence>
<reference evidence="1 2" key="1">
    <citation type="submission" date="2018-11" db="EMBL/GenBank/DDBJ databases">
        <title>Genome sequence of Apiotrichum porosum DSM 27194.</title>
        <authorList>
            <person name="Aliyu H."/>
            <person name="Gorte O."/>
            <person name="Ochsenreither K."/>
        </authorList>
    </citation>
    <scope>NUCLEOTIDE SEQUENCE [LARGE SCALE GENOMIC DNA]</scope>
    <source>
        <strain evidence="1 2">DSM 27194</strain>
    </source>
</reference>
<keyword evidence="2" id="KW-1185">Reference proteome</keyword>
<sequence>MRTTFQVFLENNVGLPKIGQYVGAAIGLEQDIRHLEREQIVDLLLDHIDDLPAPARAMFNVEGYRNAYIPPPRVVVQAIPRLPAAAAHRLKMFLRPADPNRPAGWPRLGQILGACVGVDVNINISRMNLDQVVEAIVANYNRMSVATRDIIEQEMRAQPPVPDRPIPPLANANPGAAARRAAFMANAQACQAARFGALEDEVVVLRAAVAVALTAAEIGGLQDDLVALRAQLVAVATEDDRVAALRQQLLARNWAAQIDAATTAANQAAAGAAEAFGGWIGLEGG</sequence>
<organism evidence="1 2">
    <name type="scientific">Apiotrichum porosum</name>
    <dbReference type="NCBI Taxonomy" id="105984"/>
    <lineage>
        <taxon>Eukaryota</taxon>
        <taxon>Fungi</taxon>
        <taxon>Dikarya</taxon>
        <taxon>Basidiomycota</taxon>
        <taxon>Agaricomycotina</taxon>
        <taxon>Tremellomycetes</taxon>
        <taxon>Trichosporonales</taxon>
        <taxon>Trichosporonaceae</taxon>
        <taxon>Apiotrichum</taxon>
    </lineage>
</organism>
<accession>A0A427XM90</accession>
<dbReference type="EMBL" id="RSCE01000009">
    <property type="protein sequence ID" value="RSH79827.1"/>
    <property type="molecule type" value="Genomic_DNA"/>
</dbReference>
<dbReference type="RefSeq" id="XP_028474936.1">
    <property type="nucleotide sequence ID" value="XM_028624768.1"/>
</dbReference>
<dbReference type="AlphaFoldDB" id="A0A427XM90"/>
<comment type="caution">
    <text evidence="1">The sequence shown here is derived from an EMBL/GenBank/DDBJ whole genome shotgun (WGS) entry which is preliminary data.</text>
</comment>
<gene>
    <name evidence="1" type="ORF">EHS24_009487</name>
</gene>
<dbReference type="Proteomes" id="UP000279236">
    <property type="component" value="Unassembled WGS sequence"/>
</dbReference>
<dbReference type="GeneID" id="39594030"/>
<protein>
    <submittedName>
        <fullName evidence="1">Uncharacterized protein</fullName>
    </submittedName>
</protein>
<name>A0A427XM90_9TREE</name>